<feature type="domain" description="CHAD" evidence="1">
    <location>
        <begin position="8"/>
        <end position="287"/>
    </location>
</feature>
<dbReference type="PROSITE" id="PS51708">
    <property type="entry name" value="CHAD"/>
    <property type="match status" value="1"/>
</dbReference>
<dbReference type="PANTHER" id="PTHR39339:SF1">
    <property type="entry name" value="CHAD DOMAIN-CONTAINING PROTEIN"/>
    <property type="match status" value="1"/>
</dbReference>
<proteinExistence type="predicted"/>
<name>A0AAE3QB50_9HYPH</name>
<dbReference type="Proteomes" id="UP001161580">
    <property type="component" value="Unassembled WGS sequence"/>
</dbReference>
<dbReference type="AlphaFoldDB" id="A0AAE3QB50"/>
<dbReference type="RefSeq" id="WP_311784770.1">
    <property type="nucleotide sequence ID" value="NZ_JALDYY010000001.1"/>
</dbReference>
<comment type="caution">
    <text evidence="2">The sequence shown here is derived from an EMBL/GenBank/DDBJ whole genome shotgun (WGS) entry which is preliminary data.</text>
</comment>
<dbReference type="InterPro" id="IPR007899">
    <property type="entry name" value="CHAD_dom"/>
</dbReference>
<gene>
    <name evidence="2" type="ORF">MRS75_00620</name>
</gene>
<dbReference type="InterPro" id="IPR038186">
    <property type="entry name" value="CHAD_dom_sf"/>
</dbReference>
<dbReference type="Pfam" id="PF05235">
    <property type="entry name" value="CHAD"/>
    <property type="match status" value="1"/>
</dbReference>
<evidence type="ECO:0000259" key="1">
    <source>
        <dbReference type="PROSITE" id="PS51708"/>
    </source>
</evidence>
<protein>
    <submittedName>
        <fullName evidence="2">CHAD domain-containing protein</fullName>
    </submittedName>
</protein>
<dbReference type="PANTHER" id="PTHR39339">
    <property type="entry name" value="SLR1444 PROTEIN"/>
    <property type="match status" value="1"/>
</dbReference>
<dbReference type="SMART" id="SM00880">
    <property type="entry name" value="CHAD"/>
    <property type="match status" value="1"/>
</dbReference>
<dbReference type="EMBL" id="JALDYZ010000001">
    <property type="protein sequence ID" value="MDI7920580.1"/>
    <property type="molecule type" value="Genomic_DNA"/>
</dbReference>
<keyword evidence="3" id="KW-1185">Reference proteome</keyword>
<evidence type="ECO:0000313" key="2">
    <source>
        <dbReference type="EMBL" id="MDI7920580.1"/>
    </source>
</evidence>
<accession>A0AAE3QB50</accession>
<sequence>MRFRIRPDKPFTDQIHKVAGKQLRLAVSLLEQRPDGLHEAIHDARRCFKRLRALYRLVRTEAKDFQKQENARLRDIGQSLSATRDATSLIEACDYLGNYAGADKEEKALARVSVALTARRDRIASGDADIEERIAAAISGCHDAQRAMDNLVFDDDPSVAAAIVSGGWSKTATHARTALEECRKDSGPEVFHTLRKRSQDYWMYTQLLADIWPTAMGAKQAEAKHLIDVLGHNNDLFLLLDVANAEPDLFSKGKDRGLLFDAIMARQKQLRANAVEDADVVFADDPEVEGRIIGKLWVLAAG</sequence>
<dbReference type="Gene3D" id="1.40.20.10">
    <property type="entry name" value="CHAD domain"/>
    <property type="match status" value="1"/>
</dbReference>
<organism evidence="2 3">
    <name type="scientific">Ferirhizobium litorale</name>
    <dbReference type="NCBI Taxonomy" id="2927786"/>
    <lineage>
        <taxon>Bacteria</taxon>
        <taxon>Pseudomonadati</taxon>
        <taxon>Pseudomonadota</taxon>
        <taxon>Alphaproteobacteria</taxon>
        <taxon>Hyphomicrobiales</taxon>
        <taxon>Rhizobiaceae</taxon>
        <taxon>Ferirhizobium</taxon>
    </lineage>
</organism>
<reference evidence="2" key="1">
    <citation type="submission" date="2022-03" db="EMBL/GenBank/DDBJ databases">
        <title>Fererhizobium litorale gen. nov., sp. nov., isolated from sandy sediments of the Sea of Japan seashore.</title>
        <authorList>
            <person name="Romanenko L."/>
            <person name="Kurilenko V."/>
            <person name="Otstavnykh N."/>
            <person name="Svetashev V."/>
            <person name="Tekutyeva L."/>
            <person name="Isaeva M."/>
            <person name="Mikhailov V."/>
        </authorList>
    </citation>
    <scope>NUCLEOTIDE SEQUENCE</scope>
    <source>
        <strain evidence="2">KMM 9576</strain>
    </source>
</reference>
<evidence type="ECO:0000313" key="3">
    <source>
        <dbReference type="Proteomes" id="UP001161580"/>
    </source>
</evidence>